<feature type="domain" description="Integrase catalytic" evidence="3">
    <location>
        <begin position="31"/>
        <end position="137"/>
    </location>
</feature>
<feature type="compositionally biased region" description="Polar residues" evidence="2">
    <location>
        <begin position="188"/>
        <end position="197"/>
    </location>
</feature>
<feature type="non-terminal residue" evidence="4">
    <location>
        <position position="1"/>
    </location>
</feature>
<dbReference type="InterPro" id="IPR013762">
    <property type="entry name" value="Integrase-like_cat_sf"/>
</dbReference>
<dbReference type="InterPro" id="IPR024456">
    <property type="entry name" value="Integrase_catalytic_putative"/>
</dbReference>
<evidence type="ECO:0000259" key="3">
    <source>
        <dbReference type="Pfam" id="PF12835"/>
    </source>
</evidence>
<keyword evidence="1" id="KW-0233">DNA recombination</keyword>
<sequence length="197" mass="22470">QIGILEPRLRTNKAIAVDYNKVNQLPEREKLITLLRSEFGLRTEEAIKFNHAYATKNGDTKISLKGSWCKGGRPREIPITSTKQSHLLSLVKAHQDNHQDKSMIPHDKKFKGYYRTYNRIKAELDIKGHEYRHAWAQKRFEEVSGGIKSPHAGGAKYSELNSEEKQRWDMAAGVVNQELGHGKDRQDITSTYIGAKS</sequence>
<dbReference type="GO" id="GO:0015074">
    <property type="term" value="P:DNA integration"/>
    <property type="evidence" value="ECO:0007669"/>
    <property type="project" value="InterPro"/>
</dbReference>
<evidence type="ECO:0000313" key="4">
    <source>
        <dbReference type="EMBL" id="VAW49107.1"/>
    </source>
</evidence>
<feature type="region of interest" description="Disordered" evidence="2">
    <location>
        <begin position="178"/>
        <end position="197"/>
    </location>
</feature>
<name>A0A3B0WEI3_9ZZZZ</name>
<gene>
    <name evidence="4" type="ORF">MNBD_GAMMA03-229</name>
</gene>
<dbReference type="GO" id="GO:0006310">
    <property type="term" value="P:DNA recombination"/>
    <property type="evidence" value="ECO:0007669"/>
    <property type="project" value="UniProtKB-KW"/>
</dbReference>
<dbReference type="Pfam" id="PF12835">
    <property type="entry name" value="Integrase_1"/>
    <property type="match status" value="1"/>
</dbReference>
<evidence type="ECO:0000256" key="1">
    <source>
        <dbReference type="ARBA" id="ARBA00023172"/>
    </source>
</evidence>
<reference evidence="4" key="1">
    <citation type="submission" date="2018-06" db="EMBL/GenBank/DDBJ databases">
        <authorList>
            <person name="Zhirakovskaya E."/>
        </authorList>
    </citation>
    <scope>NUCLEOTIDE SEQUENCE</scope>
</reference>
<dbReference type="Gene3D" id="1.10.443.10">
    <property type="entry name" value="Intergrase catalytic core"/>
    <property type="match status" value="1"/>
</dbReference>
<dbReference type="EMBL" id="UOFC01000256">
    <property type="protein sequence ID" value="VAW49107.1"/>
    <property type="molecule type" value="Genomic_DNA"/>
</dbReference>
<dbReference type="AlphaFoldDB" id="A0A3B0WEI3"/>
<accession>A0A3B0WEI3</accession>
<evidence type="ECO:0000256" key="2">
    <source>
        <dbReference type="SAM" id="MobiDB-lite"/>
    </source>
</evidence>
<dbReference type="SUPFAM" id="SSF56349">
    <property type="entry name" value="DNA breaking-rejoining enzymes"/>
    <property type="match status" value="1"/>
</dbReference>
<dbReference type="InterPro" id="IPR011010">
    <property type="entry name" value="DNA_brk_join_enz"/>
</dbReference>
<protein>
    <recommendedName>
        <fullName evidence="3">Integrase catalytic domain-containing protein</fullName>
    </recommendedName>
</protein>
<organism evidence="4">
    <name type="scientific">hydrothermal vent metagenome</name>
    <dbReference type="NCBI Taxonomy" id="652676"/>
    <lineage>
        <taxon>unclassified sequences</taxon>
        <taxon>metagenomes</taxon>
        <taxon>ecological metagenomes</taxon>
    </lineage>
</organism>
<dbReference type="GO" id="GO:0003677">
    <property type="term" value="F:DNA binding"/>
    <property type="evidence" value="ECO:0007669"/>
    <property type="project" value="InterPro"/>
</dbReference>
<proteinExistence type="predicted"/>